<gene>
    <name evidence="4" type="ORF">OS493_022406</name>
</gene>
<accession>A0A9W9ZZR3</accession>
<evidence type="ECO:0000313" key="4">
    <source>
        <dbReference type="EMBL" id="KAJ7390847.1"/>
    </source>
</evidence>
<dbReference type="InterPro" id="IPR001878">
    <property type="entry name" value="Znf_CCHC"/>
</dbReference>
<dbReference type="OrthoDB" id="6012486at2759"/>
<dbReference type="Pfam" id="PF00098">
    <property type="entry name" value="zf-CCHC"/>
    <property type="match status" value="1"/>
</dbReference>
<proteinExistence type="predicted"/>
<feature type="compositionally biased region" description="Polar residues" evidence="2">
    <location>
        <begin position="218"/>
        <end position="228"/>
    </location>
</feature>
<dbReference type="SUPFAM" id="SSF57756">
    <property type="entry name" value="Retrovirus zinc finger-like domains"/>
    <property type="match status" value="1"/>
</dbReference>
<dbReference type="PROSITE" id="PS50158">
    <property type="entry name" value="ZF_CCHC"/>
    <property type="match status" value="1"/>
</dbReference>
<evidence type="ECO:0000259" key="3">
    <source>
        <dbReference type="PROSITE" id="PS50158"/>
    </source>
</evidence>
<dbReference type="SMART" id="SM00343">
    <property type="entry name" value="ZnF_C2HC"/>
    <property type="match status" value="1"/>
</dbReference>
<protein>
    <recommendedName>
        <fullName evidence="3">CCHC-type domain-containing protein</fullName>
    </recommendedName>
</protein>
<dbReference type="EMBL" id="MU825411">
    <property type="protein sequence ID" value="KAJ7390847.1"/>
    <property type="molecule type" value="Genomic_DNA"/>
</dbReference>
<dbReference type="GO" id="GO:0003676">
    <property type="term" value="F:nucleic acid binding"/>
    <property type="evidence" value="ECO:0007669"/>
    <property type="project" value="InterPro"/>
</dbReference>
<keyword evidence="1" id="KW-0479">Metal-binding</keyword>
<comment type="caution">
    <text evidence="4">The sequence shown here is derived from an EMBL/GenBank/DDBJ whole genome shotgun (WGS) entry which is preliminary data.</text>
</comment>
<feature type="compositionally biased region" description="Polar residues" evidence="2">
    <location>
        <begin position="175"/>
        <end position="184"/>
    </location>
</feature>
<organism evidence="4 5">
    <name type="scientific">Desmophyllum pertusum</name>
    <dbReference type="NCBI Taxonomy" id="174260"/>
    <lineage>
        <taxon>Eukaryota</taxon>
        <taxon>Metazoa</taxon>
        <taxon>Cnidaria</taxon>
        <taxon>Anthozoa</taxon>
        <taxon>Hexacorallia</taxon>
        <taxon>Scleractinia</taxon>
        <taxon>Caryophylliina</taxon>
        <taxon>Caryophylliidae</taxon>
        <taxon>Desmophyllum</taxon>
    </lineage>
</organism>
<feature type="region of interest" description="Disordered" evidence="2">
    <location>
        <begin position="164"/>
        <end position="188"/>
    </location>
</feature>
<sequence length="228" mass="25668">MAEVEVEQLKTKVAELEEQQKQAYELLKTMQASQAKESPEAQVTQSPKETKQLVVVPNEHKLRKFSGRQGDNELSIDDFVDNAKSAITSRDISFLDAREEAIRWAEEDEKTSGPRPRMVSSQETTSSQQPPPPSLATTMGEIMKTLQGQQKAIEDLAANIKKMNIKPPEDGRLKTQPQFQQPHPRQNVAGDRCYRCGATDHFARNCSTRNQPPPLMNFAQQRSPNPLN</sequence>
<name>A0A9W9ZZR3_9CNID</name>
<dbReference type="AlphaFoldDB" id="A0A9W9ZZR3"/>
<evidence type="ECO:0000313" key="5">
    <source>
        <dbReference type="Proteomes" id="UP001163046"/>
    </source>
</evidence>
<keyword evidence="5" id="KW-1185">Reference proteome</keyword>
<evidence type="ECO:0000256" key="1">
    <source>
        <dbReference type="PROSITE-ProRule" id="PRU00047"/>
    </source>
</evidence>
<dbReference type="GO" id="GO:0008270">
    <property type="term" value="F:zinc ion binding"/>
    <property type="evidence" value="ECO:0007669"/>
    <property type="project" value="UniProtKB-KW"/>
</dbReference>
<feature type="domain" description="CCHC-type" evidence="3">
    <location>
        <begin position="192"/>
        <end position="206"/>
    </location>
</feature>
<dbReference type="InterPro" id="IPR036875">
    <property type="entry name" value="Znf_CCHC_sf"/>
</dbReference>
<feature type="region of interest" description="Disordered" evidence="2">
    <location>
        <begin position="31"/>
        <end position="52"/>
    </location>
</feature>
<feature type="region of interest" description="Disordered" evidence="2">
    <location>
        <begin position="104"/>
        <end position="137"/>
    </location>
</feature>
<dbReference type="Gene3D" id="4.10.60.10">
    <property type="entry name" value="Zinc finger, CCHC-type"/>
    <property type="match status" value="1"/>
</dbReference>
<feature type="compositionally biased region" description="Polar residues" evidence="2">
    <location>
        <begin position="31"/>
        <end position="47"/>
    </location>
</feature>
<dbReference type="Proteomes" id="UP001163046">
    <property type="component" value="Unassembled WGS sequence"/>
</dbReference>
<reference evidence="4" key="1">
    <citation type="submission" date="2023-01" db="EMBL/GenBank/DDBJ databases">
        <title>Genome assembly of the deep-sea coral Lophelia pertusa.</title>
        <authorList>
            <person name="Herrera S."/>
            <person name="Cordes E."/>
        </authorList>
    </citation>
    <scope>NUCLEOTIDE SEQUENCE</scope>
    <source>
        <strain evidence="4">USNM1676648</strain>
        <tissue evidence="4">Polyp</tissue>
    </source>
</reference>
<feature type="region of interest" description="Disordered" evidence="2">
    <location>
        <begin position="205"/>
        <end position="228"/>
    </location>
</feature>
<evidence type="ECO:0000256" key="2">
    <source>
        <dbReference type="SAM" id="MobiDB-lite"/>
    </source>
</evidence>
<keyword evidence="1" id="KW-0863">Zinc-finger</keyword>
<keyword evidence="1" id="KW-0862">Zinc</keyword>